<reference evidence="4 5" key="1">
    <citation type="submission" date="2023-06" db="EMBL/GenBank/DDBJ databases">
        <title>Novel species in genus Planococcus.</title>
        <authorList>
            <person name="Ning S."/>
        </authorList>
    </citation>
    <scope>NUCLEOTIDE SEQUENCE [LARGE SCALE GENOMIC DNA]</scope>
    <source>
        <strain evidence="4 5">N028</strain>
    </source>
</reference>
<dbReference type="EMBL" id="JAUJWV010000001">
    <property type="protein sequence ID" value="MDN7241408.1"/>
    <property type="molecule type" value="Genomic_DNA"/>
</dbReference>
<organism evidence="4 5">
    <name type="scientific">Planococcus shixiaomingii</name>
    <dbReference type="NCBI Taxonomy" id="3058393"/>
    <lineage>
        <taxon>Bacteria</taxon>
        <taxon>Bacillati</taxon>
        <taxon>Bacillota</taxon>
        <taxon>Bacilli</taxon>
        <taxon>Bacillales</taxon>
        <taxon>Caryophanaceae</taxon>
        <taxon>Planococcus</taxon>
    </lineage>
</organism>
<keyword evidence="1" id="KW-0472">Membrane</keyword>
<accession>A0ABT8N0I5</accession>
<dbReference type="InterPro" id="IPR036465">
    <property type="entry name" value="vWFA_dom_sf"/>
</dbReference>
<feature type="domain" description="VWFA" evidence="3">
    <location>
        <begin position="91"/>
        <end position="189"/>
    </location>
</feature>
<proteinExistence type="predicted"/>
<evidence type="ECO:0000313" key="4">
    <source>
        <dbReference type="EMBL" id="MDN7241408.1"/>
    </source>
</evidence>
<feature type="transmembrane region" description="Helical" evidence="1">
    <location>
        <begin position="6"/>
        <end position="24"/>
    </location>
</feature>
<feature type="transmembrane region" description="Helical" evidence="1">
    <location>
        <begin position="59"/>
        <end position="80"/>
    </location>
</feature>
<name>A0ABT8N0I5_9BACL</name>
<dbReference type="Proteomes" id="UP001172055">
    <property type="component" value="Unassembled WGS sequence"/>
</dbReference>
<feature type="domain" description="Aerotolerance regulator N-terminal" evidence="2">
    <location>
        <begin position="3"/>
        <end position="78"/>
    </location>
</feature>
<evidence type="ECO:0000259" key="3">
    <source>
        <dbReference type="Pfam" id="PF13519"/>
    </source>
</evidence>
<dbReference type="InterPro" id="IPR024163">
    <property type="entry name" value="Aerotolerance_reg_N"/>
</dbReference>
<dbReference type="InterPro" id="IPR002035">
    <property type="entry name" value="VWF_A"/>
</dbReference>
<comment type="caution">
    <text evidence="4">The sequence shown here is derived from an EMBL/GenBank/DDBJ whole genome shotgun (WGS) entry which is preliminary data.</text>
</comment>
<evidence type="ECO:0000256" key="1">
    <source>
        <dbReference type="SAM" id="Phobius"/>
    </source>
</evidence>
<protein>
    <submittedName>
        <fullName evidence="4">BatA and WFA domain-containing protein</fullName>
    </submittedName>
</protein>
<dbReference type="RefSeq" id="WP_301723056.1">
    <property type="nucleotide sequence ID" value="NZ_JAUJWV010000001.1"/>
</dbReference>
<sequence length="576" mass="63830">MSFSGWEYIWTAVMPLAVLLYYFFRKKYKDQRVSSTLFWQEMMKEIRASPYLKKLQHHLLLYLQLAALLLCVFALLGPHLDSETLEGNEFIFVVDTSATMLAGTPTGFEQQQELMKSLTGQTGGKPVTIITTGASPEIVIRKERDAEILNKAIDRLAVSYENAEIEQSLLFAETLVDDESTVIHVFTDALDRKLLANKVGQVYEVHGIEQQLRNISMRQFGLSETADGMRAIVQVVNETDEEVSAEVVLSGGDIEKTAAIVLPANEEQLVPFEKLPSEPLWQATLDVEDDYSEDNTMAAFTQQASSGIAVDSSLHELIGAGFRSLNIEVKGMEPGQLAKAGPIPIVTNQTDMLKNDAPVLLIGRNDEKNHPVAGQIETVPHALFTYGSLDDVYVSAVYPPFENFETLASIDGEPLIQLSPEGDIVVLTDIQLTDWPLSPSFPLFLWSAASELSGTDNFLGIFQPNEQRSVALTSTNREWEIYKGGEYLYSYIEGQGPFTAPQEPGIYDVAGEAPLKMIVQLSNDEKTLASGTSYQLGQAEATAETVDFSIVPWLILVVLIVVLMEWEVYRRGIAPR</sequence>
<feature type="transmembrane region" description="Helical" evidence="1">
    <location>
        <begin position="550"/>
        <end position="569"/>
    </location>
</feature>
<dbReference type="PANTHER" id="PTHR37464:SF1">
    <property type="entry name" value="BLL2463 PROTEIN"/>
    <property type="match status" value="1"/>
</dbReference>
<keyword evidence="1" id="KW-0812">Transmembrane</keyword>
<evidence type="ECO:0000313" key="5">
    <source>
        <dbReference type="Proteomes" id="UP001172055"/>
    </source>
</evidence>
<keyword evidence="1" id="KW-1133">Transmembrane helix</keyword>
<evidence type="ECO:0000259" key="2">
    <source>
        <dbReference type="Pfam" id="PF07584"/>
    </source>
</evidence>
<dbReference type="Gene3D" id="3.40.50.410">
    <property type="entry name" value="von Willebrand factor, type A domain"/>
    <property type="match status" value="1"/>
</dbReference>
<dbReference type="Pfam" id="PF13519">
    <property type="entry name" value="VWA_2"/>
    <property type="match status" value="1"/>
</dbReference>
<gene>
    <name evidence="4" type="ORF">QWY14_06365</name>
</gene>
<keyword evidence="5" id="KW-1185">Reference proteome</keyword>
<dbReference type="Pfam" id="PF07584">
    <property type="entry name" value="BatA"/>
    <property type="match status" value="1"/>
</dbReference>
<dbReference type="SUPFAM" id="SSF53300">
    <property type="entry name" value="vWA-like"/>
    <property type="match status" value="1"/>
</dbReference>
<dbReference type="PANTHER" id="PTHR37464">
    <property type="entry name" value="BLL2463 PROTEIN"/>
    <property type="match status" value="1"/>
</dbReference>